<dbReference type="EMBL" id="JABSTV010001254">
    <property type="protein sequence ID" value="KAH7939815.1"/>
    <property type="molecule type" value="Genomic_DNA"/>
</dbReference>
<proteinExistence type="predicted"/>
<protein>
    <submittedName>
        <fullName evidence="2">Uncharacterized protein</fullName>
    </submittedName>
</protein>
<accession>A0A9D4PHM7</accession>
<keyword evidence="3" id="KW-1185">Reference proteome</keyword>
<organism evidence="2 3">
    <name type="scientific">Rhipicephalus sanguineus</name>
    <name type="common">Brown dog tick</name>
    <name type="synonym">Ixodes sanguineus</name>
    <dbReference type="NCBI Taxonomy" id="34632"/>
    <lineage>
        <taxon>Eukaryota</taxon>
        <taxon>Metazoa</taxon>
        <taxon>Ecdysozoa</taxon>
        <taxon>Arthropoda</taxon>
        <taxon>Chelicerata</taxon>
        <taxon>Arachnida</taxon>
        <taxon>Acari</taxon>
        <taxon>Parasitiformes</taxon>
        <taxon>Ixodida</taxon>
        <taxon>Ixodoidea</taxon>
        <taxon>Ixodidae</taxon>
        <taxon>Rhipicephalinae</taxon>
        <taxon>Rhipicephalus</taxon>
        <taxon>Rhipicephalus</taxon>
    </lineage>
</organism>
<reference evidence="2" key="1">
    <citation type="journal article" date="2020" name="Cell">
        <title>Large-Scale Comparative Analyses of Tick Genomes Elucidate Their Genetic Diversity and Vector Capacities.</title>
        <authorList>
            <consortium name="Tick Genome and Microbiome Consortium (TIGMIC)"/>
            <person name="Jia N."/>
            <person name="Wang J."/>
            <person name="Shi W."/>
            <person name="Du L."/>
            <person name="Sun Y."/>
            <person name="Zhan W."/>
            <person name="Jiang J.F."/>
            <person name="Wang Q."/>
            <person name="Zhang B."/>
            <person name="Ji P."/>
            <person name="Bell-Sakyi L."/>
            <person name="Cui X.M."/>
            <person name="Yuan T.T."/>
            <person name="Jiang B.G."/>
            <person name="Yang W.F."/>
            <person name="Lam T.T."/>
            <person name="Chang Q.C."/>
            <person name="Ding S.J."/>
            <person name="Wang X.J."/>
            <person name="Zhu J.G."/>
            <person name="Ruan X.D."/>
            <person name="Zhao L."/>
            <person name="Wei J.T."/>
            <person name="Ye R.Z."/>
            <person name="Que T.C."/>
            <person name="Du C.H."/>
            <person name="Zhou Y.H."/>
            <person name="Cheng J.X."/>
            <person name="Dai P.F."/>
            <person name="Guo W.B."/>
            <person name="Han X.H."/>
            <person name="Huang E.J."/>
            <person name="Li L.F."/>
            <person name="Wei W."/>
            <person name="Gao Y.C."/>
            <person name="Liu J.Z."/>
            <person name="Shao H.Z."/>
            <person name="Wang X."/>
            <person name="Wang C.C."/>
            <person name="Yang T.C."/>
            <person name="Huo Q.B."/>
            <person name="Li W."/>
            <person name="Chen H.Y."/>
            <person name="Chen S.E."/>
            <person name="Zhou L.G."/>
            <person name="Ni X.B."/>
            <person name="Tian J.H."/>
            <person name="Sheng Y."/>
            <person name="Liu T."/>
            <person name="Pan Y.S."/>
            <person name="Xia L.Y."/>
            <person name="Li J."/>
            <person name="Zhao F."/>
            <person name="Cao W.C."/>
        </authorList>
    </citation>
    <scope>NUCLEOTIDE SEQUENCE</scope>
    <source>
        <strain evidence="2">Rsan-2018</strain>
    </source>
</reference>
<comment type="caution">
    <text evidence="2">The sequence shown here is derived from an EMBL/GenBank/DDBJ whole genome shotgun (WGS) entry which is preliminary data.</text>
</comment>
<evidence type="ECO:0000256" key="1">
    <source>
        <dbReference type="SAM" id="MobiDB-lite"/>
    </source>
</evidence>
<reference evidence="2" key="2">
    <citation type="submission" date="2021-09" db="EMBL/GenBank/DDBJ databases">
        <authorList>
            <person name="Jia N."/>
            <person name="Wang J."/>
            <person name="Shi W."/>
            <person name="Du L."/>
            <person name="Sun Y."/>
            <person name="Zhan W."/>
            <person name="Jiang J."/>
            <person name="Wang Q."/>
            <person name="Zhang B."/>
            <person name="Ji P."/>
            <person name="Sakyi L.B."/>
            <person name="Cui X."/>
            <person name="Yuan T."/>
            <person name="Jiang B."/>
            <person name="Yang W."/>
            <person name="Lam T.T.-Y."/>
            <person name="Chang Q."/>
            <person name="Ding S."/>
            <person name="Wang X."/>
            <person name="Zhu J."/>
            <person name="Ruan X."/>
            <person name="Zhao L."/>
            <person name="Wei J."/>
            <person name="Que T."/>
            <person name="Du C."/>
            <person name="Cheng J."/>
            <person name="Dai P."/>
            <person name="Han X."/>
            <person name="Huang E."/>
            <person name="Gao Y."/>
            <person name="Liu J."/>
            <person name="Shao H."/>
            <person name="Ye R."/>
            <person name="Li L."/>
            <person name="Wei W."/>
            <person name="Wang X."/>
            <person name="Wang C."/>
            <person name="Huo Q."/>
            <person name="Li W."/>
            <person name="Guo W."/>
            <person name="Chen H."/>
            <person name="Chen S."/>
            <person name="Zhou L."/>
            <person name="Zhou L."/>
            <person name="Ni X."/>
            <person name="Tian J."/>
            <person name="Zhou Y."/>
            <person name="Sheng Y."/>
            <person name="Liu T."/>
            <person name="Pan Y."/>
            <person name="Xia L."/>
            <person name="Li J."/>
            <person name="Zhao F."/>
            <person name="Cao W."/>
        </authorList>
    </citation>
    <scope>NUCLEOTIDE SEQUENCE</scope>
    <source>
        <strain evidence="2">Rsan-2018</strain>
        <tissue evidence="2">Larvae</tissue>
    </source>
</reference>
<dbReference type="Proteomes" id="UP000821837">
    <property type="component" value="Chromosome 8"/>
</dbReference>
<feature type="region of interest" description="Disordered" evidence="1">
    <location>
        <begin position="114"/>
        <end position="134"/>
    </location>
</feature>
<gene>
    <name evidence="2" type="ORF">HPB52_017777</name>
</gene>
<evidence type="ECO:0000313" key="3">
    <source>
        <dbReference type="Proteomes" id="UP000821837"/>
    </source>
</evidence>
<name>A0A9D4PHM7_RHISA</name>
<sequence>MSSSESILIDQPQAHLPTSRQSLAECVASASRKKSMAAEDTFIEVLPVLSGSASRGMAEVIDAPPEDGATIGPSGRLACDSADDDEQFILTASVQHERRTGHHKAVCVYGEPDAHRSDGHARSGPPRISSSATLPETMTTLTQVPVPVVYDPPFAKVPEEPMAHITVLPEPLEPLLLLQGHSVTDCAPDQLTLSDKVLGDKRKKLALSLIREPVDVPSSFPKKRQPCSSVLQRSQEAGFSLSCEPFGTAEALRRSTGGTGNVTVVRDWRPVVDVWGRLSGACCRSLGGPAVEDIRCEITPQ</sequence>
<evidence type="ECO:0000313" key="2">
    <source>
        <dbReference type="EMBL" id="KAH7939815.1"/>
    </source>
</evidence>
<dbReference type="AlphaFoldDB" id="A0A9D4PHM7"/>